<dbReference type="Proteomes" id="UP001369086">
    <property type="component" value="Unassembled WGS sequence"/>
</dbReference>
<name>A0ABR0ZJJ3_HUSHU</name>
<dbReference type="EMBL" id="JAHFZB010000010">
    <property type="protein sequence ID" value="KAK6484985.1"/>
    <property type="molecule type" value="Genomic_DNA"/>
</dbReference>
<comment type="caution">
    <text evidence="1">The sequence shown here is derived from an EMBL/GenBank/DDBJ whole genome shotgun (WGS) entry which is preliminary data.</text>
</comment>
<reference evidence="1 2" key="1">
    <citation type="submission" date="2021-05" db="EMBL/GenBank/DDBJ databases">
        <authorList>
            <person name="Zahm M."/>
            <person name="Klopp C."/>
            <person name="Cabau C."/>
            <person name="Kuhl H."/>
            <person name="Suciu R."/>
            <person name="Ciorpac M."/>
            <person name="Holostenco D."/>
            <person name="Gessner J."/>
            <person name="Wuertz S."/>
            <person name="Hohne C."/>
            <person name="Stock M."/>
            <person name="Gislard M."/>
            <person name="Lluch J."/>
            <person name="Milhes M."/>
            <person name="Lampietro C."/>
            <person name="Lopez Roques C."/>
            <person name="Donnadieu C."/>
            <person name="Du K."/>
            <person name="Schartl M."/>
            <person name="Guiguen Y."/>
        </authorList>
    </citation>
    <scope>NUCLEOTIDE SEQUENCE [LARGE SCALE GENOMIC DNA]</scope>
    <source>
        <strain evidence="1">Hh-F2</strain>
        <tissue evidence="1">Blood</tissue>
    </source>
</reference>
<protein>
    <submittedName>
        <fullName evidence="1">Uncharacterized protein</fullName>
    </submittedName>
</protein>
<gene>
    <name evidence="1" type="ORF">HHUSO_G12887</name>
</gene>
<evidence type="ECO:0000313" key="2">
    <source>
        <dbReference type="Proteomes" id="UP001369086"/>
    </source>
</evidence>
<evidence type="ECO:0000313" key="1">
    <source>
        <dbReference type="EMBL" id="KAK6484985.1"/>
    </source>
</evidence>
<keyword evidence="2" id="KW-1185">Reference proteome</keyword>
<proteinExistence type="predicted"/>
<accession>A0ABR0ZJJ3</accession>
<organism evidence="1 2">
    <name type="scientific">Huso huso</name>
    <name type="common">Beluga</name>
    <name type="synonym">Acipenser huso</name>
    <dbReference type="NCBI Taxonomy" id="61971"/>
    <lineage>
        <taxon>Eukaryota</taxon>
        <taxon>Metazoa</taxon>
        <taxon>Chordata</taxon>
        <taxon>Craniata</taxon>
        <taxon>Vertebrata</taxon>
        <taxon>Euteleostomi</taxon>
        <taxon>Actinopterygii</taxon>
        <taxon>Chondrostei</taxon>
        <taxon>Acipenseriformes</taxon>
        <taxon>Acipenseridae</taxon>
        <taxon>Huso</taxon>
    </lineage>
</organism>
<sequence length="72" mass="8432">MQVFQVQHYVFGAYTSGAWAFGLTQLDSDQWDSIWDWERLIRKRIAESSRKIGWDPICFVVKNACPDFVFLG</sequence>